<organism evidence="10 11">
    <name type="scientific">Solihabitans fulvus</name>
    <dbReference type="NCBI Taxonomy" id="1892852"/>
    <lineage>
        <taxon>Bacteria</taxon>
        <taxon>Bacillati</taxon>
        <taxon>Actinomycetota</taxon>
        <taxon>Actinomycetes</taxon>
        <taxon>Pseudonocardiales</taxon>
        <taxon>Pseudonocardiaceae</taxon>
        <taxon>Solihabitans</taxon>
    </lineage>
</organism>
<dbReference type="EMBL" id="VUOB01000074">
    <property type="protein sequence ID" value="KAA2252542.1"/>
    <property type="molecule type" value="Genomic_DNA"/>
</dbReference>
<keyword evidence="2 8" id="KW-0813">Transport</keyword>
<evidence type="ECO:0000313" key="10">
    <source>
        <dbReference type="EMBL" id="KAA2252542.1"/>
    </source>
</evidence>
<evidence type="ECO:0000256" key="8">
    <source>
        <dbReference type="RuleBase" id="RU363032"/>
    </source>
</evidence>
<sequence>MSTQRRRAARWPVIVLVVAGLYFLLPMVASLEFSLRDVHNTHSFAAWGRLLSYPGLLDTLFTSLWVAFGTVALTLLLMVPTVSWVHLRRPKLKRFVEGISLLPLVIPPIVLVNGVLVVFQDAPEIVNGTPLILVFEYVILALPFTYRTLDAGLSAIPLATLVEAARGLGASWPVVLLRVVLPNIRTAVLGAALLNLALVMGEYTLSSILLMQTFPVWMVSTGRTDAGVSVAVSLLSLLIVFVLLFLLSIVSGRRTRELRPFTPSAS</sequence>
<feature type="transmembrane region" description="Helical" evidence="8">
    <location>
        <begin position="230"/>
        <end position="250"/>
    </location>
</feature>
<gene>
    <name evidence="10" type="ORF">F0L68_35060</name>
</gene>
<dbReference type="PANTHER" id="PTHR43357">
    <property type="entry name" value="INNER MEMBRANE ABC TRANSPORTER PERMEASE PROTEIN YDCV"/>
    <property type="match status" value="1"/>
</dbReference>
<dbReference type="RefSeq" id="WP_149854198.1">
    <property type="nucleotide sequence ID" value="NZ_VUOB01000074.1"/>
</dbReference>
<accession>A0A5B2WPB1</accession>
<dbReference type="AlphaFoldDB" id="A0A5B2WPB1"/>
<comment type="caution">
    <text evidence="10">The sequence shown here is derived from an EMBL/GenBank/DDBJ whole genome shotgun (WGS) entry which is preliminary data.</text>
</comment>
<dbReference type="OrthoDB" id="5622164at2"/>
<evidence type="ECO:0000256" key="1">
    <source>
        <dbReference type="ARBA" id="ARBA00004429"/>
    </source>
</evidence>
<dbReference type="PANTHER" id="PTHR43357:SF4">
    <property type="entry name" value="INNER MEMBRANE ABC TRANSPORTER PERMEASE PROTEIN YDCV"/>
    <property type="match status" value="1"/>
</dbReference>
<name>A0A5B2WPB1_9PSEU</name>
<feature type="transmembrane region" description="Helical" evidence="8">
    <location>
        <begin position="99"/>
        <end position="119"/>
    </location>
</feature>
<keyword evidence="6 8" id="KW-1133">Transmembrane helix</keyword>
<protein>
    <submittedName>
        <fullName evidence="10">ABC transporter permease subunit</fullName>
    </submittedName>
</protein>
<dbReference type="CDD" id="cd06261">
    <property type="entry name" value="TM_PBP2"/>
    <property type="match status" value="1"/>
</dbReference>
<comment type="similarity">
    <text evidence="8">Belongs to the binding-protein-dependent transport system permease family.</text>
</comment>
<dbReference type="Gene3D" id="1.10.3720.10">
    <property type="entry name" value="MetI-like"/>
    <property type="match status" value="1"/>
</dbReference>
<dbReference type="Pfam" id="PF00528">
    <property type="entry name" value="BPD_transp_1"/>
    <property type="match status" value="1"/>
</dbReference>
<comment type="subcellular location">
    <subcellularLocation>
        <location evidence="1">Cell inner membrane</location>
        <topology evidence="1">Multi-pass membrane protein</topology>
    </subcellularLocation>
    <subcellularLocation>
        <location evidence="8">Cell membrane</location>
        <topology evidence="8">Multi-pass membrane protein</topology>
    </subcellularLocation>
</comment>
<evidence type="ECO:0000256" key="3">
    <source>
        <dbReference type="ARBA" id="ARBA00022475"/>
    </source>
</evidence>
<evidence type="ECO:0000256" key="6">
    <source>
        <dbReference type="ARBA" id="ARBA00022989"/>
    </source>
</evidence>
<feature type="transmembrane region" description="Helical" evidence="8">
    <location>
        <begin position="64"/>
        <end position="87"/>
    </location>
</feature>
<reference evidence="10 11" key="2">
    <citation type="submission" date="2019-09" db="EMBL/GenBank/DDBJ databases">
        <authorList>
            <person name="Jin C."/>
        </authorList>
    </citation>
    <scope>NUCLEOTIDE SEQUENCE [LARGE SCALE GENOMIC DNA]</scope>
    <source>
        <strain evidence="10 11">AN110305</strain>
    </source>
</reference>
<dbReference type="SUPFAM" id="SSF161098">
    <property type="entry name" value="MetI-like"/>
    <property type="match status" value="1"/>
</dbReference>
<feature type="transmembrane region" description="Helical" evidence="8">
    <location>
        <begin position="125"/>
        <end position="146"/>
    </location>
</feature>
<evidence type="ECO:0000259" key="9">
    <source>
        <dbReference type="PROSITE" id="PS50928"/>
    </source>
</evidence>
<keyword evidence="5 8" id="KW-0812">Transmembrane</keyword>
<feature type="transmembrane region" description="Helical" evidence="8">
    <location>
        <begin position="187"/>
        <end position="210"/>
    </location>
</feature>
<dbReference type="GO" id="GO:0005886">
    <property type="term" value="C:plasma membrane"/>
    <property type="evidence" value="ECO:0007669"/>
    <property type="project" value="UniProtKB-SubCell"/>
</dbReference>
<feature type="transmembrane region" description="Helical" evidence="8">
    <location>
        <begin position="12"/>
        <end position="31"/>
    </location>
</feature>
<keyword evidence="7 8" id="KW-0472">Membrane</keyword>
<dbReference type="InterPro" id="IPR035906">
    <property type="entry name" value="MetI-like_sf"/>
</dbReference>
<evidence type="ECO:0000256" key="7">
    <source>
        <dbReference type="ARBA" id="ARBA00023136"/>
    </source>
</evidence>
<keyword evidence="11" id="KW-1185">Reference proteome</keyword>
<keyword evidence="4" id="KW-0997">Cell inner membrane</keyword>
<evidence type="ECO:0000256" key="2">
    <source>
        <dbReference type="ARBA" id="ARBA00022448"/>
    </source>
</evidence>
<dbReference type="GO" id="GO:0055085">
    <property type="term" value="P:transmembrane transport"/>
    <property type="evidence" value="ECO:0007669"/>
    <property type="project" value="InterPro"/>
</dbReference>
<keyword evidence="3" id="KW-1003">Cell membrane</keyword>
<evidence type="ECO:0000256" key="5">
    <source>
        <dbReference type="ARBA" id="ARBA00022692"/>
    </source>
</evidence>
<evidence type="ECO:0000313" key="11">
    <source>
        <dbReference type="Proteomes" id="UP000323454"/>
    </source>
</evidence>
<dbReference type="InterPro" id="IPR000515">
    <property type="entry name" value="MetI-like"/>
</dbReference>
<dbReference type="Proteomes" id="UP000323454">
    <property type="component" value="Unassembled WGS sequence"/>
</dbReference>
<reference evidence="10 11" key="1">
    <citation type="submission" date="2019-09" db="EMBL/GenBank/DDBJ databases">
        <title>Goodfellowia gen. nov., a new genus of the Pseudonocardineae related to Actinoalloteichus, containing Goodfellowia coeruleoviolacea gen. nov., comb. nov. gen. nov., comb. nov.</title>
        <authorList>
            <person name="Labeda D."/>
        </authorList>
    </citation>
    <scope>NUCLEOTIDE SEQUENCE [LARGE SCALE GENOMIC DNA]</scope>
    <source>
        <strain evidence="10 11">AN110305</strain>
    </source>
</reference>
<proteinExistence type="inferred from homology"/>
<evidence type="ECO:0000256" key="4">
    <source>
        <dbReference type="ARBA" id="ARBA00022519"/>
    </source>
</evidence>
<dbReference type="PROSITE" id="PS50928">
    <property type="entry name" value="ABC_TM1"/>
    <property type="match status" value="1"/>
</dbReference>
<feature type="domain" description="ABC transmembrane type-1" evidence="9">
    <location>
        <begin position="60"/>
        <end position="247"/>
    </location>
</feature>